<protein>
    <submittedName>
        <fullName evidence="6">LysR family transcriptional regulator</fullName>
    </submittedName>
</protein>
<dbReference type="Gene3D" id="3.40.190.290">
    <property type="match status" value="1"/>
</dbReference>
<dbReference type="InterPro" id="IPR000847">
    <property type="entry name" value="LysR_HTH_N"/>
</dbReference>
<gene>
    <name evidence="6" type="ORF">BWR60_23490</name>
</gene>
<sequence>MGAIENLADIAVFARIAAAGSLSGAARELGLSLAVVSKRLARLEAALGARLVQRTTRRLSLTEEGAAFHERALRILAELEAAQEAVGGDGRPRGLLRVTTTAAFARRWIAPILARFQADCPEVRVQVTATDAVLDLVRDGLDIAIRQAALPDSTLMARELAPNWRVACAAPDYLARHGRPETPADLAGHACIVYGDPPMTEWSFVRPGAPPVEVAVSGAIMSNDGEVAHEAALAGAGIVLKSIWYVAGDLAAGRLVRVLEGWQSPASPVQAVFPSARHLAPKTRAFLDVLGAELRVAARRLGEP</sequence>
<dbReference type="RefSeq" id="WP_088153484.1">
    <property type="nucleotide sequence ID" value="NZ_NHON01000052.1"/>
</dbReference>
<keyword evidence="4" id="KW-0804">Transcription</keyword>
<accession>A0A211ZHC0</accession>
<dbReference type="Proteomes" id="UP000196655">
    <property type="component" value="Unassembled WGS sequence"/>
</dbReference>
<evidence type="ECO:0000313" key="7">
    <source>
        <dbReference type="Proteomes" id="UP000196655"/>
    </source>
</evidence>
<name>A0A211ZHC0_9PROT</name>
<dbReference type="InterPro" id="IPR058163">
    <property type="entry name" value="LysR-type_TF_proteobact-type"/>
</dbReference>
<dbReference type="PROSITE" id="PS50931">
    <property type="entry name" value="HTH_LYSR"/>
    <property type="match status" value="1"/>
</dbReference>
<keyword evidence="2" id="KW-0805">Transcription regulation</keyword>
<dbReference type="PANTHER" id="PTHR30537:SF5">
    <property type="entry name" value="HTH-TYPE TRANSCRIPTIONAL ACTIVATOR TTDR-RELATED"/>
    <property type="match status" value="1"/>
</dbReference>
<dbReference type="InterPro" id="IPR036388">
    <property type="entry name" value="WH-like_DNA-bd_sf"/>
</dbReference>
<dbReference type="AlphaFoldDB" id="A0A211ZHC0"/>
<dbReference type="Pfam" id="PF03466">
    <property type="entry name" value="LysR_substrate"/>
    <property type="match status" value="1"/>
</dbReference>
<evidence type="ECO:0000313" key="6">
    <source>
        <dbReference type="EMBL" id="OWJ64668.1"/>
    </source>
</evidence>
<proteinExistence type="inferred from homology"/>
<comment type="caution">
    <text evidence="6">The sequence shown here is derived from an EMBL/GenBank/DDBJ whole genome shotgun (WGS) entry which is preliminary data.</text>
</comment>
<dbReference type="PANTHER" id="PTHR30537">
    <property type="entry name" value="HTH-TYPE TRANSCRIPTIONAL REGULATOR"/>
    <property type="match status" value="1"/>
</dbReference>
<dbReference type="FunFam" id="3.40.190.290:FF:000001">
    <property type="entry name" value="Transcriptional regulator, LysR family"/>
    <property type="match status" value="1"/>
</dbReference>
<evidence type="ECO:0000256" key="1">
    <source>
        <dbReference type="ARBA" id="ARBA00009437"/>
    </source>
</evidence>
<dbReference type="OrthoDB" id="9812435at2"/>
<organism evidence="6 7">
    <name type="scientific">Inquilinus limosus</name>
    <dbReference type="NCBI Taxonomy" id="171674"/>
    <lineage>
        <taxon>Bacteria</taxon>
        <taxon>Pseudomonadati</taxon>
        <taxon>Pseudomonadota</taxon>
        <taxon>Alphaproteobacteria</taxon>
        <taxon>Rhodospirillales</taxon>
        <taxon>Rhodospirillaceae</taxon>
        <taxon>Inquilinus</taxon>
    </lineage>
</organism>
<evidence type="ECO:0000259" key="5">
    <source>
        <dbReference type="PROSITE" id="PS50931"/>
    </source>
</evidence>
<comment type="similarity">
    <text evidence="1">Belongs to the LysR transcriptional regulatory family.</text>
</comment>
<keyword evidence="3" id="KW-0238">DNA-binding</keyword>
<dbReference type="InterPro" id="IPR036390">
    <property type="entry name" value="WH_DNA-bd_sf"/>
</dbReference>
<dbReference type="GO" id="GO:0003700">
    <property type="term" value="F:DNA-binding transcription factor activity"/>
    <property type="evidence" value="ECO:0007669"/>
    <property type="project" value="InterPro"/>
</dbReference>
<dbReference type="Pfam" id="PF00126">
    <property type="entry name" value="HTH_1"/>
    <property type="match status" value="1"/>
</dbReference>
<evidence type="ECO:0000256" key="3">
    <source>
        <dbReference type="ARBA" id="ARBA00023125"/>
    </source>
</evidence>
<feature type="domain" description="HTH lysR-type" evidence="5">
    <location>
        <begin position="5"/>
        <end position="62"/>
    </location>
</feature>
<reference evidence="7" key="1">
    <citation type="submission" date="2017-05" db="EMBL/GenBank/DDBJ databases">
        <authorList>
            <person name="Macchi M."/>
            <person name="Festa S."/>
            <person name="Coppotelli B.M."/>
            <person name="Morelli I.S."/>
        </authorList>
    </citation>
    <scope>NUCLEOTIDE SEQUENCE [LARGE SCALE GENOMIC DNA]</scope>
    <source>
        <strain evidence="7">I</strain>
    </source>
</reference>
<evidence type="ECO:0000256" key="4">
    <source>
        <dbReference type="ARBA" id="ARBA00023163"/>
    </source>
</evidence>
<dbReference type="SUPFAM" id="SSF46785">
    <property type="entry name" value="Winged helix' DNA-binding domain"/>
    <property type="match status" value="1"/>
</dbReference>
<dbReference type="Gene3D" id="1.10.10.10">
    <property type="entry name" value="Winged helix-like DNA-binding domain superfamily/Winged helix DNA-binding domain"/>
    <property type="match status" value="1"/>
</dbReference>
<keyword evidence="7" id="KW-1185">Reference proteome</keyword>
<dbReference type="InterPro" id="IPR005119">
    <property type="entry name" value="LysR_subst-bd"/>
</dbReference>
<dbReference type="CDD" id="cd08422">
    <property type="entry name" value="PBP2_CrgA_like"/>
    <property type="match status" value="1"/>
</dbReference>
<dbReference type="GO" id="GO:0003677">
    <property type="term" value="F:DNA binding"/>
    <property type="evidence" value="ECO:0007669"/>
    <property type="project" value="UniProtKB-KW"/>
</dbReference>
<dbReference type="SUPFAM" id="SSF53850">
    <property type="entry name" value="Periplasmic binding protein-like II"/>
    <property type="match status" value="1"/>
</dbReference>
<evidence type="ECO:0000256" key="2">
    <source>
        <dbReference type="ARBA" id="ARBA00023015"/>
    </source>
</evidence>
<dbReference type="EMBL" id="NHON01000052">
    <property type="protein sequence ID" value="OWJ64668.1"/>
    <property type="molecule type" value="Genomic_DNA"/>
</dbReference>
<dbReference type="FunFam" id="1.10.10.10:FF:000001">
    <property type="entry name" value="LysR family transcriptional regulator"/>
    <property type="match status" value="1"/>
</dbReference>